<feature type="transmembrane region" description="Helical" evidence="1">
    <location>
        <begin position="74"/>
        <end position="93"/>
    </location>
</feature>
<proteinExistence type="predicted"/>
<keyword evidence="1" id="KW-0472">Membrane</keyword>
<accession>A0ABV6AUZ7</accession>
<dbReference type="RefSeq" id="WP_380006155.1">
    <property type="nucleotide sequence ID" value="NZ_JBHLYR010000013.1"/>
</dbReference>
<evidence type="ECO:0000313" key="2">
    <source>
        <dbReference type="EMBL" id="MFB9991337.1"/>
    </source>
</evidence>
<name>A0ABV6AUZ7_9DEIO</name>
<feature type="transmembrane region" description="Helical" evidence="1">
    <location>
        <begin position="40"/>
        <end position="62"/>
    </location>
</feature>
<gene>
    <name evidence="2" type="ORF">ACFFLM_05005</name>
</gene>
<dbReference type="EMBL" id="JBHLYR010000013">
    <property type="protein sequence ID" value="MFB9991337.1"/>
    <property type="molecule type" value="Genomic_DNA"/>
</dbReference>
<comment type="caution">
    <text evidence="2">The sequence shown here is derived from an EMBL/GenBank/DDBJ whole genome shotgun (WGS) entry which is preliminary data.</text>
</comment>
<evidence type="ECO:0000256" key="1">
    <source>
        <dbReference type="SAM" id="Phobius"/>
    </source>
</evidence>
<organism evidence="2 3">
    <name type="scientific">Deinococcus oregonensis</name>
    <dbReference type="NCBI Taxonomy" id="1805970"/>
    <lineage>
        <taxon>Bacteria</taxon>
        <taxon>Thermotogati</taxon>
        <taxon>Deinococcota</taxon>
        <taxon>Deinococci</taxon>
        <taxon>Deinococcales</taxon>
        <taxon>Deinococcaceae</taxon>
        <taxon>Deinococcus</taxon>
    </lineage>
</organism>
<keyword evidence="3" id="KW-1185">Reference proteome</keyword>
<keyword evidence="1" id="KW-0812">Transmembrane</keyword>
<protein>
    <submittedName>
        <fullName evidence="2">Uncharacterized protein</fullName>
    </submittedName>
</protein>
<reference evidence="2 3" key="1">
    <citation type="submission" date="2024-09" db="EMBL/GenBank/DDBJ databases">
        <authorList>
            <person name="Sun Q."/>
            <person name="Mori K."/>
        </authorList>
    </citation>
    <scope>NUCLEOTIDE SEQUENCE [LARGE SCALE GENOMIC DNA]</scope>
    <source>
        <strain evidence="2 3">JCM 13503</strain>
    </source>
</reference>
<sequence>MRLGNSVGTAKLMRLSLLGSLFLGLGGLLSIFWAEDSAGKLSAAVLQSSGVLFYALSSMLLLSRPGKRTTLLQLIPWLLLLAMVGSQLNWLWLEWLGPHNPRS</sequence>
<evidence type="ECO:0000313" key="3">
    <source>
        <dbReference type="Proteomes" id="UP001589733"/>
    </source>
</evidence>
<feature type="transmembrane region" description="Helical" evidence="1">
    <location>
        <begin position="12"/>
        <end position="34"/>
    </location>
</feature>
<keyword evidence="1" id="KW-1133">Transmembrane helix</keyword>
<dbReference type="Proteomes" id="UP001589733">
    <property type="component" value="Unassembled WGS sequence"/>
</dbReference>